<dbReference type="Pfam" id="PF02806">
    <property type="entry name" value="Alpha-amylase_C"/>
    <property type="match status" value="1"/>
</dbReference>
<dbReference type="Proteomes" id="UP000628079">
    <property type="component" value="Unassembled WGS sequence"/>
</dbReference>
<evidence type="ECO:0000259" key="12">
    <source>
        <dbReference type="SMART" id="SM00642"/>
    </source>
</evidence>
<dbReference type="HAMAP" id="MF_00685">
    <property type="entry name" value="GlgB"/>
    <property type="match status" value="1"/>
</dbReference>
<dbReference type="CDD" id="cd02855">
    <property type="entry name" value="E_set_GBE_prok_N"/>
    <property type="match status" value="1"/>
</dbReference>
<dbReference type="NCBIfam" id="NF008967">
    <property type="entry name" value="PRK12313.1"/>
    <property type="match status" value="1"/>
</dbReference>
<dbReference type="Gene3D" id="3.20.20.80">
    <property type="entry name" value="Glycosidases"/>
    <property type="match status" value="1"/>
</dbReference>
<dbReference type="PANTHER" id="PTHR43651">
    <property type="entry name" value="1,4-ALPHA-GLUCAN-BRANCHING ENZYME"/>
    <property type="match status" value="1"/>
</dbReference>
<dbReference type="InterPro" id="IPR006047">
    <property type="entry name" value="GH13_cat_dom"/>
</dbReference>
<reference evidence="13" key="1">
    <citation type="journal article" date="2014" name="Int. J. Syst. Evol. Microbiol.">
        <title>Complete genome sequence of Corynebacterium casei LMG S-19264T (=DSM 44701T), isolated from a smear-ripened cheese.</title>
        <authorList>
            <consortium name="US DOE Joint Genome Institute (JGI-PGF)"/>
            <person name="Walter F."/>
            <person name="Albersmeier A."/>
            <person name="Kalinowski J."/>
            <person name="Ruckert C."/>
        </authorList>
    </citation>
    <scope>NUCLEOTIDE SEQUENCE</scope>
    <source>
        <strain evidence="13">CGMCC 1.10749</strain>
    </source>
</reference>
<dbReference type="InterPro" id="IPR006407">
    <property type="entry name" value="GlgB"/>
</dbReference>
<keyword evidence="8 9" id="KW-0119">Carbohydrate metabolism</keyword>
<dbReference type="InterPro" id="IPR017853">
    <property type="entry name" value="GH"/>
</dbReference>
<dbReference type="PANTHER" id="PTHR43651:SF3">
    <property type="entry name" value="1,4-ALPHA-GLUCAN-BRANCHING ENZYME"/>
    <property type="match status" value="1"/>
</dbReference>
<dbReference type="InterPro" id="IPR014756">
    <property type="entry name" value="Ig_E-set"/>
</dbReference>
<comment type="catalytic activity">
    <reaction evidence="1 9">
        <text>Transfers a segment of a (1-&gt;4)-alpha-D-glucan chain to a primary hydroxy group in a similar glucan chain.</text>
        <dbReference type="EC" id="2.4.1.18"/>
    </reaction>
</comment>
<dbReference type="Pfam" id="PF00128">
    <property type="entry name" value="Alpha-amylase"/>
    <property type="match status" value="1"/>
</dbReference>
<reference evidence="13" key="2">
    <citation type="submission" date="2020-09" db="EMBL/GenBank/DDBJ databases">
        <authorList>
            <person name="Sun Q."/>
            <person name="Zhou Y."/>
        </authorList>
    </citation>
    <scope>NUCLEOTIDE SEQUENCE</scope>
    <source>
        <strain evidence="13">CGMCC 1.10749</strain>
    </source>
</reference>
<name>A0A8H9KRA8_9MICO</name>
<dbReference type="InterPro" id="IPR013783">
    <property type="entry name" value="Ig-like_fold"/>
</dbReference>
<dbReference type="RefSeq" id="WP_084100907.1">
    <property type="nucleotide sequence ID" value="NZ_BMEA01000001.1"/>
</dbReference>
<evidence type="ECO:0000256" key="4">
    <source>
        <dbReference type="ARBA" id="ARBA00022600"/>
    </source>
</evidence>
<evidence type="ECO:0000256" key="9">
    <source>
        <dbReference type="HAMAP-Rule" id="MF_00685"/>
    </source>
</evidence>
<evidence type="ECO:0000256" key="7">
    <source>
        <dbReference type="ARBA" id="ARBA00023056"/>
    </source>
</evidence>
<evidence type="ECO:0000256" key="10">
    <source>
        <dbReference type="PIRSR" id="PIRSR000463-1"/>
    </source>
</evidence>
<evidence type="ECO:0000313" key="14">
    <source>
        <dbReference type="Proteomes" id="UP000628079"/>
    </source>
</evidence>
<dbReference type="SMART" id="SM00642">
    <property type="entry name" value="Aamy"/>
    <property type="match status" value="1"/>
</dbReference>
<evidence type="ECO:0000313" key="13">
    <source>
        <dbReference type="EMBL" id="GGB71623.1"/>
    </source>
</evidence>
<evidence type="ECO:0000256" key="8">
    <source>
        <dbReference type="ARBA" id="ARBA00023277"/>
    </source>
</evidence>
<dbReference type="SUPFAM" id="SSF51011">
    <property type="entry name" value="Glycosyl hydrolase domain"/>
    <property type="match status" value="1"/>
</dbReference>
<dbReference type="GO" id="GO:0043169">
    <property type="term" value="F:cation binding"/>
    <property type="evidence" value="ECO:0007669"/>
    <property type="project" value="InterPro"/>
</dbReference>
<proteinExistence type="inferred from homology"/>
<dbReference type="FunFam" id="2.60.40.10:FF:000169">
    <property type="entry name" value="1,4-alpha-glucan branching enzyme GlgB"/>
    <property type="match status" value="1"/>
</dbReference>
<dbReference type="Pfam" id="PF22019">
    <property type="entry name" value="GlgB_N"/>
    <property type="match status" value="1"/>
</dbReference>
<dbReference type="EMBL" id="BMEA01000001">
    <property type="protein sequence ID" value="GGB71623.1"/>
    <property type="molecule type" value="Genomic_DNA"/>
</dbReference>
<gene>
    <name evidence="9 13" type="primary">glgB</name>
    <name evidence="13" type="ORF">GCM10011314_08750</name>
</gene>
<feature type="compositionally biased region" description="Acidic residues" evidence="11">
    <location>
        <begin position="743"/>
        <end position="753"/>
    </location>
</feature>
<dbReference type="GO" id="GO:0004553">
    <property type="term" value="F:hydrolase activity, hydrolyzing O-glycosyl compounds"/>
    <property type="evidence" value="ECO:0007669"/>
    <property type="project" value="InterPro"/>
</dbReference>
<evidence type="ECO:0000256" key="1">
    <source>
        <dbReference type="ARBA" id="ARBA00000826"/>
    </source>
</evidence>
<keyword evidence="4 9" id="KW-0321">Glycogen metabolism</keyword>
<dbReference type="GO" id="GO:0005829">
    <property type="term" value="C:cytosol"/>
    <property type="evidence" value="ECO:0007669"/>
    <property type="project" value="TreeGrafter"/>
</dbReference>
<dbReference type="InterPro" id="IPR044143">
    <property type="entry name" value="GlgB_N_E_set_prok"/>
</dbReference>
<keyword evidence="6 9" id="KW-0808">Transferase</keyword>
<dbReference type="GO" id="GO:0003844">
    <property type="term" value="F:1,4-alpha-glucan branching enzyme activity"/>
    <property type="evidence" value="ECO:0007669"/>
    <property type="project" value="UniProtKB-UniRule"/>
</dbReference>
<dbReference type="UniPathway" id="UPA00164"/>
<dbReference type="InterPro" id="IPR006048">
    <property type="entry name" value="A-amylase/branching_C"/>
</dbReference>
<sequence length="798" mass="89307">MTPTPAHEVSGAINALIHGRHQQPHDLLGQHLEDGGLRIRAMRPMAASVRVRFADGEELALEHEAEGVWSAVRPGTTETMDYRLLVDWGDGYEHVQDDPYRFAPTLGEVDLHLVGEGRHEQLWTVLGARVHEYPGPLGAVRGTSFAVWAPRAKAVRVVGDFNGWDGRIHPMRLIGSSGVWELFVPGVGAGATYKYEIRGADDIVRTKADPMARRTEEPPRTGSVVDEARHTWRDDEWMARRAESNPHTGPMSVYEVHLGSWRQGLTYRELAEHLVNYVVDLGFTHVEFLPVMEHPYGPSWGYQVTGYYAPTSRFGTPDDFKYLVDTLHQAGIGVILDWVPGHFPRDEWALARFDGLPLYEHPDPRRGDQPDWGTHIFDFGRLEVRNFLVANALYWLEEFHVDGLRVDAVASMLYLDYSRKDGEWLPNVHGGREHLEAIGLLQETNATAYKRVPGIVTIAEESTSWPGVTRATSEGGLGFGLKWNMGWMNDSLRYLGEEPYHRQHHHGLLTFALMYAFSENYVLPISHDEVVHGKGSLVNKAPGNRTDQLATVRAFLAYMWAHPGKQLLFMGCEFAQPSEWADGKSLDWWLLDQPAHYRVHNLVKELNRVYREHPALWALDSQPAGFEWLDADDNGGNTYSFVRFAEPSRQGGDVVACVVNFGGDAKEWLRVGVPSGGQWKVVLDTSGYDQHGTPSQADLVLDAVEEPWNSQPWHVVVRLAGLTALYLAPVVEEGGEDAHDAADATEDTTEEPVAEPAPTRPPAPQQSVRDDVPAPGTASKMRHRTVTIPTPAIEEQER</sequence>
<evidence type="ECO:0000256" key="6">
    <source>
        <dbReference type="ARBA" id="ARBA00022679"/>
    </source>
</evidence>
<keyword evidence="5 9" id="KW-0328">Glycosyltransferase</keyword>
<dbReference type="Gene3D" id="2.60.40.1180">
    <property type="entry name" value="Golgi alpha-mannosidase II"/>
    <property type="match status" value="1"/>
</dbReference>
<dbReference type="Gene3D" id="2.60.40.10">
    <property type="entry name" value="Immunoglobulins"/>
    <property type="match status" value="2"/>
</dbReference>
<dbReference type="AlphaFoldDB" id="A0A8H9KRA8"/>
<evidence type="ECO:0000256" key="3">
    <source>
        <dbReference type="ARBA" id="ARBA00009000"/>
    </source>
</evidence>
<protein>
    <recommendedName>
        <fullName evidence="9">1,4-alpha-glucan branching enzyme GlgB</fullName>
        <ecNumber evidence="9">2.4.1.18</ecNumber>
    </recommendedName>
    <alternativeName>
        <fullName evidence="9">1,4-alpha-D-glucan:1,4-alpha-D-glucan 6-glucosyl-transferase</fullName>
    </alternativeName>
    <alternativeName>
        <fullName evidence="9">Alpha-(1-&gt;4)-glucan branching enzyme</fullName>
    </alternativeName>
    <alternativeName>
        <fullName evidence="9">Glycogen branching enzyme</fullName>
        <shortName evidence="9">BE</shortName>
    </alternativeName>
</protein>
<comment type="function">
    <text evidence="9">Catalyzes the formation of the alpha-1,6-glucosidic linkages in glycogen by scission of a 1,4-alpha-linked oligosaccharide from growing alpha-1,4-glucan chains and the subsequent attachment of the oligosaccharide to the alpha-1,6 position.</text>
</comment>
<dbReference type="NCBIfam" id="TIGR01515">
    <property type="entry name" value="branching_enzym"/>
    <property type="match status" value="1"/>
</dbReference>
<comment type="pathway">
    <text evidence="2 9">Glycan biosynthesis; glycogen biosynthesis.</text>
</comment>
<feature type="region of interest" description="Disordered" evidence="11">
    <location>
        <begin position="736"/>
        <end position="798"/>
    </location>
</feature>
<dbReference type="PIRSF" id="PIRSF000463">
    <property type="entry name" value="GlgB"/>
    <property type="match status" value="1"/>
</dbReference>
<feature type="active site" description="Nucleophile" evidence="9 10">
    <location>
        <position position="407"/>
    </location>
</feature>
<evidence type="ECO:0000256" key="5">
    <source>
        <dbReference type="ARBA" id="ARBA00022676"/>
    </source>
</evidence>
<dbReference type="EC" id="2.4.1.18" evidence="9"/>
<dbReference type="SUPFAM" id="SSF81296">
    <property type="entry name" value="E set domains"/>
    <property type="match status" value="2"/>
</dbReference>
<dbReference type="InterPro" id="IPR037439">
    <property type="entry name" value="Branching_enzy"/>
</dbReference>
<dbReference type="SUPFAM" id="SSF51445">
    <property type="entry name" value="(Trans)glycosidases"/>
    <property type="match status" value="1"/>
</dbReference>
<comment type="similarity">
    <text evidence="3 9">Belongs to the glycosyl hydrolase 13 family. GlgB subfamily.</text>
</comment>
<dbReference type="GO" id="GO:0005978">
    <property type="term" value="P:glycogen biosynthetic process"/>
    <property type="evidence" value="ECO:0007669"/>
    <property type="project" value="UniProtKB-UniRule"/>
</dbReference>
<comment type="caution">
    <text evidence="13">The sequence shown here is derived from an EMBL/GenBank/DDBJ whole genome shotgun (WGS) entry which is preliminary data.</text>
</comment>
<dbReference type="NCBIfam" id="NF003811">
    <property type="entry name" value="PRK05402.1"/>
    <property type="match status" value="1"/>
</dbReference>
<organism evidence="13 14">
    <name type="scientific">Knoellia flava</name>
    <dbReference type="NCBI Taxonomy" id="913969"/>
    <lineage>
        <taxon>Bacteria</taxon>
        <taxon>Bacillati</taxon>
        <taxon>Actinomycetota</taxon>
        <taxon>Actinomycetes</taxon>
        <taxon>Micrococcales</taxon>
        <taxon>Intrasporangiaceae</taxon>
        <taxon>Knoellia</taxon>
    </lineage>
</organism>
<accession>A0A8H9KRA8</accession>
<dbReference type="InterPro" id="IPR013780">
    <property type="entry name" value="Glyco_hydro_b"/>
</dbReference>
<keyword evidence="7 9" id="KW-0320">Glycogen biosynthesis</keyword>
<dbReference type="CDD" id="cd11322">
    <property type="entry name" value="AmyAc_Glg_BE"/>
    <property type="match status" value="1"/>
</dbReference>
<dbReference type="FunFam" id="3.20.20.80:FF:000003">
    <property type="entry name" value="1,4-alpha-glucan branching enzyme GlgB"/>
    <property type="match status" value="1"/>
</dbReference>
<feature type="domain" description="Glycosyl hydrolase family 13 catalytic" evidence="12">
    <location>
        <begin position="255"/>
        <end position="598"/>
    </location>
</feature>
<dbReference type="InterPro" id="IPR004193">
    <property type="entry name" value="Glyco_hydro_13_N"/>
</dbReference>
<dbReference type="Pfam" id="PF02922">
    <property type="entry name" value="CBM_48"/>
    <property type="match status" value="1"/>
</dbReference>
<dbReference type="InterPro" id="IPR054169">
    <property type="entry name" value="GlgB_N"/>
</dbReference>
<evidence type="ECO:0000256" key="11">
    <source>
        <dbReference type="SAM" id="MobiDB-lite"/>
    </source>
</evidence>
<evidence type="ECO:0000256" key="2">
    <source>
        <dbReference type="ARBA" id="ARBA00004964"/>
    </source>
</evidence>
<feature type="active site" description="Proton donor" evidence="9 10">
    <location>
        <position position="460"/>
    </location>
</feature>
<comment type="subunit">
    <text evidence="9">Monomer.</text>
</comment>